<gene>
    <name evidence="1" type="ORF">HOLleu_29448</name>
</gene>
<dbReference type="AlphaFoldDB" id="A0A9Q1BNR4"/>
<protein>
    <submittedName>
        <fullName evidence="1">Uncharacterized protein</fullName>
    </submittedName>
</protein>
<evidence type="ECO:0000313" key="1">
    <source>
        <dbReference type="EMBL" id="KAJ8029919.1"/>
    </source>
</evidence>
<comment type="caution">
    <text evidence="1">The sequence shown here is derived from an EMBL/GenBank/DDBJ whole genome shotgun (WGS) entry which is preliminary data.</text>
</comment>
<accession>A0A9Q1BNR4</accession>
<evidence type="ECO:0000313" key="2">
    <source>
        <dbReference type="Proteomes" id="UP001152320"/>
    </source>
</evidence>
<reference evidence="1" key="1">
    <citation type="submission" date="2021-10" db="EMBL/GenBank/DDBJ databases">
        <title>Tropical sea cucumber genome reveals ecological adaptation and Cuvierian tubules defense mechanism.</title>
        <authorList>
            <person name="Chen T."/>
        </authorList>
    </citation>
    <scope>NUCLEOTIDE SEQUENCE</scope>
    <source>
        <strain evidence="1">Nanhai2018</strain>
        <tissue evidence="1">Muscle</tissue>
    </source>
</reference>
<keyword evidence="2" id="KW-1185">Reference proteome</keyword>
<dbReference type="EMBL" id="JAIZAY010000014">
    <property type="protein sequence ID" value="KAJ8029919.1"/>
    <property type="molecule type" value="Genomic_DNA"/>
</dbReference>
<organism evidence="1 2">
    <name type="scientific">Holothuria leucospilota</name>
    <name type="common">Black long sea cucumber</name>
    <name type="synonym">Mertensiothuria leucospilota</name>
    <dbReference type="NCBI Taxonomy" id="206669"/>
    <lineage>
        <taxon>Eukaryota</taxon>
        <taxon>Metazoa</taxon>
        <taxon>Echinodermata</taxon>
        <taxon>Eleutherozoa</taxon>
        <taxon>Echinozoa</taxon>
        <taxon>Holothuroidea</taxon>
        <taxon>Aspidochirotacea</taxon>
        <taxon>Aspidochirotida</taxon>
        <taxon>Holothuriidae</taxon>
        <taxon>Holothuria</taxon>
    </lineage>
</organism>
<name>A0A9Q1BNR4_HOLLE</name>
<proteinExistence type="predicted"/>
<sequence>MNYKEHDELWRHVTRGRSFGTDLTTAKVCVCDTDLCNGQTAEIPMTKLGLCLPLVITVWLNI</sequence>
<dbReference type="Proteomes" id="UP001152320">
    <property type="component" value="Chromosome 14"/>
</dbReference>